<dbReference type="GO" id="GO:0046872">
    <property type="term" value="F:metal ion binding"/>
    <property type="evidence" value="ECO:0007669"/>
    <property type="project" value="UniProtKB-KW"/>
</dbReference>
<dbReference type="PANTHER" id="PTHR22930:SF190">
    <property type="entry name" value="OS06G0164500 PROTEIN"/>
    <property type="match status" value="1"/>
</dbReference>
<comment type="caution">
    <text evidence="11">The sequence shown here is derived from an EMBL/GenBank/DDBJ whole genome shotgun (WGS) entry which is preliminary data.</text>
</comment>
<comment type="subcellular location">
    <subcellularLocation>
        <location evidence="2">Nucleus</location>
    </subcellularLocation>
</comment>
<evidence type="ECO:0000256" key="7">
    <source>
        <dbReference type="ARBA" id="ARBA00023242"/>
    </source>
</evidence>
<keyword evidence="6" id="KW-0378">Hydrolase</keyword>
<dbReference type="GO" id="GO:0016787">
    <property type="term" value="F:hydrolase activity"/>
    <property type="evidence" value="ECO:0007669"/>
    <property type="project" value="UniProtKB-KW"/>
</dbReference>
<comment type="similarity">
    <text evidence="3">Belongs to the HARBI1 family.</text>
</comment>
<dbReference type="Proteomes" id="UP000243975">
    <property type="component" value="Unassembled WGS sequence"/>
</dbReference>
<keyword evidence="5" id="KW-0479">Metal-binding</keyword>
<feature type="region of interest" description="Disordered" evidence="8">
    <location>
        <begin position="51"/>
        <end position="83"/>
    </location>
</feature>
<dbReference type="AlphaFoldDB" id="A0A103YKF9"/>
<sequence>MDNRALVALLSSLISELLLLLFVISPPSDDSLSFPFIPFLSTSHTATTLSLLSTRRKRSRSPESEEPTSSKLGRRVGGADSAIPRNPDSFKLYFKMTSSTFEWLSSLLEPLLECRDPVNSPLNLPVETRLGIGLFRLATGSDYLEISQRFEVSEAEAKFCVKQFCRVLCTNFRFWVGFPTPNELEPVTDSFETLTGLPNCCGVIHCTRFKILKNESMEEPIAAQFVVDSSSKILSIVAGFNGRKGNHLVLKSSTLYKDIQSNNLLNSPPIDINGVSIPQYLIGDSGYPFLPWLMVPFDQPVVNSLEDDFNSAHNLMLVSGFRTVDSLKKWGVLSKPIREEIKTMVGYIGACSILHNALLMREDYSSLSGKSDEHLRHTDSQFHGDFSFEDNSVEEKTFLPIGRAVDVSSGVDVFVFEDDEYENNAYSGQISTFHACSFFTIRFSSLASPLPPPSSFPTLVTPHPPPLSALSLLPHRCSTFLPPQLLVAPPPSTSTKIHSSTVEPCCGFV</sequence>
<evidence type="ECO:0000259" key="10">
    <source>
        <dbReference type="Pfam" id="PF13359"/>
    </source>
</evidence>
<keyword evidence="9" id="KW-0472">Membrane</keyword>
<evidence type="ECO:0000256" key="3">
    <source>
        <dbReference type="ARBA" id="ARBA00006958"/>
    </source>
</evidence>
<dbReference type="EMBL" id="LEKV01000998">
    <property type="protein sequence ID" value="KVI10791.1"/>
    <property type="molecule type" value="Genomic_DNA"/>
</dbReference>
<keyword evidence="12" id="KW-1185">Reference proteome</keyword>
<evidence type="ECO:0000256" key="5">
    <source>
        <dbReference type="ARBA" id="ARBA00022723"/>
    </source>
</evidence>
<dbReference type="InterPro" id="IPR027806">
    <property type="entry name" value="HARBI1_dom"/>
</dbReference>
<name>A0A103YKF9_CYNCS</name>
<dbReference type="GO" id="GO:0005634">
    <property type="term" value="C:nucleus"/>
    <property type="evidence" value="ECO:0007669"/>
    <property type="project" value="UniProtKB-SubCell"/>
</dbReference>
<evidence type="ECO:0000256" key="9">
    <source>
        <dbReference type="SAM" id="Phobius"/>
    </source>
</evidence>
<dbReference type="OMA" id="STVEPCC"/>
<comment type="cofactor">
    <cofactor evidence="1">
        <name>a divalent metal cation</name>
        <dbReference type="ChEBI" id="CHEBI:60240"/>
    </cofactor>
</comment>
<evidence type="ECO:0000256" key="1">
    <source>
        <dbReference type="ARBA" id="ARBA00001968"/>
    </source>
</evidence>
<keyword evidence="7" id="KW-0539">Nucleus</keyword>
<dbReference type="Gramene" id="KVI10791">
    <property type="protein sequence ID" value="KVI10791"/>
    <property type="gene ID" value="Ccrd_010794"/>
</dbReference>
<evidence type="ECO:0000256" key="2">
    <source>
        <dbReference type="ARBA" id="ARBA00004123"/>
    </source>
</evidence>
<organism evidence="11 12">
    <name type="scientific">Cynara cardunculus var. scolymus</name>
    <name type="common">Globe artichoke</name>
    <name type="synonym">Cynara scolymus</name>
    <dbReference type="NCBI Taxonomy" id="59895"/>
    <lineage>
        <taxon>Eukaryota</taxon>
        <taxon>Viridiplantae</taxon>
        <taxon>Streptophyta</taxon>
        <taxon>Embryophyta</taxon>
        <taxon>Tracheophyta</taxon>
        <taxon>Spermatophyta</taxon>
        <taxon>Magnoliopsida</taxon>
        <taxon>eudicotyledons</taxon>
        <taxon>Gunneridae</taxon>
        <taxon>Pentapetalae</taxon>
        <taxon>asterids</taxon>
        <taxon>campanulids</taxon>
        <taxon>Asterales</taxon>
        <taxon>Asteraceae</taxon>
        <taxon>Carduoideae</taxon>
        <taxon>Cardueae</taxon>
        <taxon>Carduinae</taxon>
        <taxon>Cynara</taxon>
    </lineage>
</organism>
<feature type="transmembrane region" description="Helical" evidence="9">
    <location>
        <begin position="7"/>
        <end position="26"/>
    </location>
</feature>
<keyword evidence="4" id="KW-0540">Nuclease</keyword>
<keyword evidence="9" id="KW-0812">Transmembrane</keyword>
<dbReference type="InterPro" id="IPR045249">
    <property type="entry name" value="HARBI1-like"/>
</dbReference>
<accession>A0A103YKF9</accession>
<dbReference type="GO" id="GO:0004518">
    <property type="term" value="F:nuclease activity"/>
    <property type="evidence" value="ECO:0007669"/>
    <property type="project" value="UniProtKB-KW"/>
</dbReference>
<gene>
    <name evidence="11" type="ORF">Ccrd_010794</name>
</gene>
<evidence type="ECO:0000256" key="8">
    <source>
        <dbReference type="SAM" id="MobiDB-lite"/>
    </source>
</evidence>
<dbReference type="Pfam" id="PF13359">
    <property type="entry name" value="DDE_Tnp_4"/>
    <property type="match status" value="1"/>
</dbReference>
<evidence type="ECO:0000256" key="4">
    <source>
        <dbReference type="ARBA" id="ARBA00022722"/>
    </source>
</evidence>
<evidence type="ECO:0000313" key="12">
    <source>
        <dbReference type="Proteomes" id="UP000243975"/>
    </source>
</evidence>
<feature type="domain" description="DDE Tnp4" evidence="10">
    <location>
        <begin position="221"/>
        <end position="356"/>
    </location>
</feature>
<protein>
    <submittedName>
        <fullName evidence="11">Harbinger transposase-derived nuclease</fullName>
    </submittedName>
</protein>
<keyword evidence="9" id="KW-1133">Transmembrane helix</keyword>
<reference evidence="11 12" key="1">
    <citation type="journal article" date="2016" name="Sci. Rep.">
        <title>The genome sequence of the outbreeding globe artichoke constructed de novo incorporating a phase-aware low-pass sequencing strategy of F1 progeny.</title>
        <authorList>
            <person name="Scaglione D."/>
            <person name="Reyes-Chin-Wo S."/>
            <person name="Acquadro A."/>
            <person name="Froenicke L."/>
            <person name="Portis E."/>
            <person name="Beitel C."/>
            <person name="Tirone M."/>
            <person name="Mauro R."/>
            <person name="Lo Monaco A."/>
            <person name="Mauromicale G."/>
            <person name="Faccioli P."/>
            <person name="Cattivelli L."/>
            <person name="Rieseberg L."/>
            <person name="Michelmore R."/>
            <person name="Lanteri S."/>
        </authorList>
    </citation>
    <scope>NUCLEOTIDE SEQUENCE [LARGE SCALE GENOMIC DNA]</scope>
    <source>
        <strain evidence="11">2C</strain>
    </source>
</reference>
<dbReference type="STRING" id="59895.A0A103YKF9"/>
<evidence type="ECO:0000313" key="11">
    <source>
        <dbReference type="EMBL" id="KVI10791.1"/>
    </source>
</evidence>
<proteinExistence type="inferred from homology"/>
<evidence type="ECO:0000256" key="6">
    <source>
        <dbReference type="ARBA" id="ARBA00022801"/>
    </source>
</evidence>
<dbReference type="PANTHER" id="PTHR22930">
    <property type="match status" value="1"/>
</dbReference>